<dbReference type="PANTHER" id="PTHR40861">
    <property type="entry name" value="DUF2183 DOMAIN-CONTAINING PROTEIN"/>
    <property type="match status" value="1"/>
</dbReference>
<evidence type="ECO:0000256" key="2">
    <source>
        <dbReference type="SAM" id="SignalP"/>
    </source>
</evidence>
<accession>F0VN77</accession>
<dbReference type="Proteomes" id="UP000007494">
    <property type="component" value="Chromosome XI"/>
</dbReference>
<feature type="compositionally biased region" description="Basic and acidic residues" evidence="1">
    <location>
        <begin position="162"/>
        <end position="181"/>
    </location>
</feature>
<feature type="region of interest" description="Disordered" evidence="1">
    <location>
        <begin position="162"/>
        <end position="187"/>
    </location>
</feature>
<feature type="region of interest" description="Disordered" evidence="1">
    <location>
        <begin position="909"/>
        <end position="931"/>
    </location>
</feature>
<dbReference type="VEuPathDB" id="ToxoDB:NCLIV_055980"/>
<name>F0VN77_NEOCL</name>
<organism evidence="3 5">
    <name type="scientific">Neospora caninum (strain Liverpool)</name>
    <dbReference type="NCBI Taxonomy" id="572307"/>
    <lineage>
        <taxon>Eukaryota</taxon>
        <taxon>Sar</taxon>
        <taxon>Alveolata</taxon>
        <taxon>Apicomplexa</taxon>
        <taxon>Conoidasida</taxon>
        <taxon>Coccidia</taxon>
        <taxon>Eucoccidiorida</taxon>
        <taxon>Eimeriorina</taxon>
        <taxon>Sarcocystidae</taxon>
        <taxon>Neospora</taxon>
    </lineage>
</organism>
<dbReference type="OMA" id="ATMRPIC"/>
<reference evidence="3" key="1">
    <citation type="submission" date="2011-02" db="EMBL/GenBank/DDBJ databases">
        <authorList>
            <person name="Aslett M."/>
        </authorList>
    </citation>
    <scope>NUCLEOTIDE SEQUENCE</scope>
    <source>
        <strain evidence="3">Liverpool</strain>
    </source>
</reference>
<gene>
    <name evidence="4" type="ORF">BN1204_055980</name>
    <name evidence="3" type="ORF">NCLIV_055980</name>
</gene>
<reference evidence="3" key="2">
    <citation type="submission" date="2011-03" db="EMBL/GenBank/DDBJ databases">
        <title>Comparative genomics and transcriptomics of Neospora caninum and Toxoplasma gondii.</title>
        <authorList>
            <person name="Reid A.J."/>
            <person name="Sohal A."/>
            <person name="Harris D."/>
            <person name="Quail M."/>
            <person name="Sanders M."/>
            <person name="Berriman M."/>
            <person name="Wastling J.M."/>
            <person name="Pain A."/>
        </authorList>
    </citation>
    <scope>NUCLEOTIDE SEQUENCE</scope>
    <source>
        <strain evidence="3">Liverpool</strain>
    </source>
</reference>
<sequence length="1065" mass="115281">MANFWLFRVLCLPFLLALLSVCRPSLLNARAEAPQRDTLYRFTGNSRLSRRFTGSSVSAWKRVHAAYNEVLVLTDIDDTLWCSGGWRLAGKSLGGVDADFLRGQTYPGIGALYFILSAGPHVTGAPVNMFLPTCPTGLASPTVETCEVNGSHMWRARSEGRTLRGEALRGPKQDNAQEHKGNSAVAKQALPPRVGLLTARASTSAMKNITRSPFFYSAVSSALIHGARQMYGPAVEDWGRIRFENNMELLRHVIGGQHSRGRGKVSGFKEALAKFPGETPVFFGDTGERDVEAGAGMALHAQDKLAAVFVHVVFDDVASEDLDGVERPAASLPQPFNLRFNGRRIPSLQLAYDVVACLTPTERKPRSFAELSDSHLYSAGMSVASVLKPLMASYARQVRRHREKMAEEAEPQRRTPDEGVRDFMALPIFFLKYRDLYIKPVTMGGKPPVSSFKQAISRISSGLRFGVAHVVDLQWPEEENLRSVTEIVPVPLDEVGDAGKPGDPGVPFIPYRTALGAGISAFVLEMLTLQDLVNLAVASIRDFRSLGPPQSCSQKESLEDLYSDLRYMLELTGEAMQTVHVENRAILEDGIMAVRVFRAKAKDSCIPADRTEPWTVSEDTSACLALFRSPLPGGVPSAEPAAGFQQAPGLGSIPPEVVPLARAVCTFKDQLQHWLSAGADEIEVLSLEFAVALNQAVEISNGTYRPGGTQALPADGQTPSPDRKEKFVDALVGNLDSIPTYPEHAYSLVAPSLLPPSASGTVNLGAPPSAAAAQSPFLSSVLPGTIGAGDETARPPREYGSAADASTSAPVAVASFEAPLRSDREVVAPSAPAADLVARTPKVEPASLLAIGGGRALLEHIRATDRRTLLPRTSAGLGGWAERRFSHGYSEVDPTASLHFEGFSPPPGGLWGQGQARRSHSRGSGSSPANDCPLDGLQNFLATMRPICEQQKKTLGLASPCAFMSRLLYKENLIQIFADVTSWYEAGARAPFYISKMHLSLDPAKSKLDAMTKKEDRSFQRVGLGVLRRGRGHSTYDVARLKESHRQFDRTDFAFTLPECNPFDA</sequence>
<dbReference type="RefSeq" id="XP_003885201.1">
    <property type="nucleotide sequence ID" value="XM_003885152.1"/>
</dbReference>
<dbReference type="InParanoid" id="F0VN77"/>
<evidence type="ECO:0000313" key="5">
    <source>
        <dbReference type="Proteomes" id="UP000007494"/>
    </source>
</evidence>
<feature type="chain" id="PRO_5007655298" description="Transmembrane protein" evidence="2">
    <location>
        <begin position="25"/>
        <end position="1065"/>
    </location>
</feature>
<dbReference type="OrthoDB" id="191535at2759"/>
<protein>
    <recommendedName>
        <fullName evidence="6">Transmembrane protein</fullName>
    </recommendedName>
</protein>
<evidence type="ECO:0008006" key="6">
    <source>
        <dbReference type="Google" id="ProtNLM"/>
    </source>
</evidence>
<reference evidence="5" key="3">
    <citation type="journal article" date="2012" name="PLoS Pathog.">
        <title>Comparative genomics of the apicomplexan parasites Toxoplasma gondii and Neospora caninum: Coccidia differing in host range and transmission strategy.</title>
        <authorList>
            <person name="Reid A.J."/>
            <person name="Vermont S.J."/>
            <person name="Cotton J.A."/>
            <person name="Harris D."/>
            <person name="Hill-Cawthorne G.A."/>
            <person name="Konen-Waisman S."/>
            <person name="Latham S.M."/>
            <person name="Mourier T."/>
            <person name="Norton R."/>
            <person name="Quail M.A."/>
            <person name="Sanders M."/>
            <person name="Shanmugam D."/>
            <person name="Sohal A."/>
            <person name="Wasmuth J.D."/>
            <person name="Brunk B."/>
            <person name="Grigg M.E."/>
            <person name="Howard J.C."/>
            <person name="Parkinson J."/>
            <person name="Roos D.S."/>
            <person name="Trees A.J."/>
            <person name="Berriman M."/>
            <person name="Pain A."/>
            <person name="Wastling J.M."/>
        </authorList>
    </citation>
    <scope>NUCLEOTIDE SEQUENCE [LARGE SCALE GENOMIC DNA]</scope>
    <source>
        <strain evidence="5">Liverpool</strain>
    </source>
</reference>
<keyword evidence="5" id="KW-1185">Reference proteome</keyword>
<dbReference type="AlphaFoldDB" id="F0VN77"/>
<dbReference type="EMBL" id="LN714486">
    <property type="protein sequence ID" value="CEL69900.1"/>
    <property type="molecule type" value="Genomic_DNA"/>
</dbReference>
<dbReference type="eggNOG" id="ENOG502QZHN">
    <property type="taxonomic scope" value="Eukaryota"/>
</dbReference>
<keyword evidence="2" id="KW-0732">Signal</keyword>
<evidence type="ECO:0000313" key="4">
    <source>
        <dbReference type="EMBL" id="CEL69900.1"/>
    </source>
</evidence>
<evidence type="ECO:0000313" key="3">
    <source>
        <dbReference type="EMBL" id="CBZ55173.1"/>
    </source>
</evidence>
<evidence type="ECO:0000256" key="1">
    <source>
        <dbReference type="SAM" id="MobiDB-lite"/>
    </source>
</evidence>
<dbReference type="PANTHER" id="PTHR40861:SF1">
    <property type="entry name" value="PHOSPHATIDATE PHOSPHATASE APP1 CATALYTIC DOMAIN-CONTAINING PROTEIN"/>
    <property type="match status" value="1"/>
</dbReference>
<dbReference type="EMBL" id="FR823392">
    <property type="protein sequence ID" value="CBZ55173.1"/>
    <property type="molecule type" value="Genomic_DNA"/>
</dbReference>
<reference evidence="4" key="4">
    <citation type="journal article" date="2015" name="PLoS ONE">
        <title>Comprehensive Evaluation of Toxoplasma gondii VEG and Neospora caninum LIV Genomes with Tachyzoite Stage Transcriptome and Proteome Defines Novel Transcript Features.</title>
        <authorList>
            <person name="Ramaprasad A."/>
            <person name="Mourier T."/>
            <person name="Naeem R."/>
            <person name="Malas T.B."/>
            <person name="Moussa E."/>
            <person name="Panigrahi A."/>
            <person name="Vermont S.J."/>
            <person name="Otto T.D."/>
            <person name="Wastling J."/>
            <person name="Pain A."/>
        </authorList>
    </citation>
    <scope>NUCLEOTIDE SEQUENCE</scope>
    <source>
        <strain evidence="4">Liverpool</strain>
    </source>
</reference>
<feature type="signal peptide" evidence="2">
    <location>
        <begin position="1"/>
        <end position="24"/>
    </location>
</feature>
<dbReference type="GeneID" id="13446888"/>
<proteinExistence type="predicted"/>